<dbReference type="PANTHER" id="PTHR44688">
    <property type="entry name" value="DNA-BINDING TRANSCRIPTIONAL ACTIVATOR DEVR_DOSR"/>
    <property type="match status" value="1"/>
</dbReference>
<keyword evidence="2" id="KW-0238">DNA-binding</keyword>
<evidence type="ECO:0000256" key="1">
    <source>
        <dbReference type="ARBA" id="ARBA00023015"/>
    </source>
</evidence>
<sequence>MAKNSTKSETSINSATSDDAENQPIVGSDAPQKHTHQDGAVSIAPASATQKMPDWPEIAMEIAPDPGQRACLIGNSERREITVICDHDGRFEKITASAADSWASHIVKLGVTAVCIYDHGMFRTKPSLASNVDDLVQLGMQVVVITENPEDEFNLVACLSHLKPHLLMHHVVPSEEIWRALQAQTGHTLDAYRSMIEIICDCHPALVHLFLTALCHAREGETVTTTTVIDSLVDTITHVVCTEFVQSHDQAIFLSYLALQGDPTTTIKVRQSLGSTSQNTHFAQRMVLAISSESVPPELRVTLWQRLRAHIDTEAFEAARQVLIPLLGSGLTDDVNHLGLLELFTGDTSSCLTLEISDLLRQAVDAADTKGKKRIMRALPQFIKDGSVEKAAARIAVICSDTDLNAFGVALKALDTANTMPDTAYEVFSPLAVLEYPALSAHLAERVIETLDPDDPRIVKAVLSWIISSPATACSAPARRWHILRRIVAISHSDLPSASIIRAGIASLRAFTRRSASVYLHDLATQQGLSSEGLPLIACCLAGLATCMNNMTDEAAIWCWRARALANPRDMDYTWVLIVQSLVAFHRRNITLTNELLSRVAKNSALTHAPTLYQFCKLAMQYLNKGYDTSGLIPVFTKDIHPILRAFATYCSANMNHRKGNVQKAIDKHFTTGRILASAKLTNPFILDWRQRLQTIFVACHEEAIAKCLQNDIYAAEETWSSINNTSDSCIGHSDTGLNDDDRLQKLSISEQRVAEQIASGCTNAQAASALYLSKRTVDTHLRNIYRRLGISNRADLIRIVKTNHPESDQGSTTLERTDKD</sequence>
<feature type="region of interest" description="Disordered" evidence="4">
    <location>
        <begin position="1"/>
        <end position="38"/>
    </location>
</feature>
<dbReference type="CDD" id="cd06170">
    <property type="entry name" value="LuxR_C_like"/>
    <property type="match status" value="1"/>
</dbReference>
<gene>
    <name evidence="6" type="ORF">J5A65_02085</name>
</gene>
<dbReference type="Pfam" id="PF00196">
    <property type="entry name" value="GerE"/>
    <property type="match status" value="1"/>
</dbReference>
<organism evidence="6 7">
    <name type="scientific">Arachnia rubra</name>
    <dbReference type="NCBI Taxonomy" id="1547448"/>
    <lineage>
        <taxon>Bacteria</taxon>
        <taxon>Bacillati</taxon>
        <taxon>Actinomycetota</taxon>
        <taxon>Actinomycetes</taxon>
        <taxon>Propionibacteriales</taxon>
        <taxon>Propionibacteriaceae</taxon>
        <taxon>Arachnia</taxon>
    </lineage>
</organism>
<feature type="domain" description="HTH luxR-type" evidence="5">
    <location>
        <begin position="740"/>
        <end position="805"/>
    </location>
</feature>
<evidence type="ECO:0000313" key="6">
    <source>
        <dbReference type="EMBL" id="QUC08561.1"/>
    </source>
</evidence>
<accession>A0ABX7Y6V7</accession>
<dbReference type="PROSITE" id="PS50043">
    <property type="entry name" value="HTH_LUXR_2"/>
    <property type="match status" value="1"/>
</dbReference>
<dbReference type="EMBL" id="CP072384">
    <property type="protein sequence ID" value="QUC08561.1"/>
    <property type="molecule type" value="Genomic_DNA"/>
</dbReference>
<dbReference type="Gene3D" id="1.10.10.10">
    <property type="entry name" value="Winged helix-like DNA-binding domain superfamily/Winged helix DNA-binding domain"/>
    <property type="match status" value="1"/>
</dbReference>
<dbReference type="RefSeq" id="WP_212324682.1">
    <property type="nucleotide sequence ID" value="NZ_AP024463.1"/>
</dbReference>
<keyword evidence="1" id="KW-0805">Transcription regulation</keyword>
<proteinExistence type="predicted"/>
<keyword evidence="3" id="KW-0804">Transcription</keyword>
<dbReference type="InterPro" id="IPR036388">
    <property type="entry name" value="WH-like_DNA-bd_sf"/>
</dbReference>
<name>A0ABX7Y6V7_9ACTN</name>
<evidence type="ECO:0000256" key="3">
    <source>
        <dbReference type="ARBA" id="ARBA00023163"/>
    </source>
</evidence>
<dbReference type="Proteomes" id="UP000678513">
    <property type="component" value="Chromosome"/>
</dbReference>
<dbReference type="SUPFAM" id="SSF46894">
    <property type="entry name" value="C-terminal effector domain of the bipartite response regulators"/>
    <property type="match status" value="1"/>
</dbReference>
<dbReference type="PRINTS" id="PR00038">
    <property type="entry name" value="HTHLUXR"/>
</dbReference>
<evidence type="ECO:0000259" key="5">
    <source>
        <dbReference type="PROSITE" id="PS50043"/>
    </source>
</evidence>
<evidence type="ECO:0000256" key="2">
    <source>
        <dbReference type="ARBA" id="ARBA00023125"/>
    </source>
</evidence>
<evidence type="ECO:0000313" key="7">
    <source>
        <dbReference type="Proteomes" id="UP000678513"/>
    </source>
</evidence>
<reference evidence="6 7" key="1">
    <citation type="submission" date="2021-03" db="EMBL/GenBank/DDBJ databases">
        <title>Human Oral Microbial Genomes.</title>
        <authorList>
            <person name="Johnston C.D."/>
            <person name="Chen T."/>
            <person name="Dewhirst F.E."/>
        </authorList>
    </citation>
    <scope>NUCLEOTIDE SEQUENCE [LARGE SCALE GENOMIC DNA]</scope>
    <source>
        <strain evidence="6 7">DSMZ 100122</strain>
    </source>
</reference>
<dbReference type="InterPro" id="IPR000792">
    <property type="entry name" value="Tscrpt_reg_LuxR_C"/>
</dbReference>
<dbReference type="SMART" id="SM00421">
    <property type="entry name" value="HTH_LUXR"/>
    <property type="match status" value="1"/>
</dbReference>
<dbReference type="PANTHER" id="PTHR44688:SF16">
    <property type="entry name" value="DNA-BINDING TRANSCRIPTIONAL ACTIVATOR DEVR_DOSR"/>
    <property type="match status" value="1"/>
</dbReference>
<evidence type="ECO:0000256" key="4">
    <source>
        <dbReference type="SAM" id="MobiDB-lite"/>
    </source>
</evidence>
<keyword evidence="7" id="KW-1185">Reference proteome</keyword>
<dbReference type="InterPro" id="IPR016032">
    <property type="entry name" value="Sig_transdc_resp-reg_C-effctor"/>
</dbReference>
<feature type="compositionally biased region" description="Polar residues" evidence="4">
    <location>
        <begin position="1"/>
        <end position="17"/>
    </location>
</feature>
<protein>
    <submittedName>
        <fullName evidence="6">Helix-turn-helix transcriptional regulator</fullName>
    </submittedName>
</protein>